<dbReference type="EMBL" id="JAAGLQ010000597">
    <property type="protein sequence ID" value="NEA19244.1"/>
    <property type="molecule type" value="Genomic_DNA"/>
</dbReference>
<evidence type="ECO:0000313" key="4">
    <source>
        <dbReference type="Proteomes" id="UP000471293"/>
    </source>
</evidence>
<feature type="domain" description="DUF397" evidence="2">
    <location>
        <begin position="7"/>
        <end position="61"/>
    </location>
</feature>
<dbReference type="Proteomes" id="UP000471293">
    <property type="component" value="Unassembled WGS sequence"/>
</dbReference>
<evidence type="ECO:0000259" key="2">
    <source>
        <dbReference type="Pfam" id="PF04149"/>
    </source>
</evidence>
<gene>
    <name evidence="3" type="ORF">G3I29_27925</name>
</gene>
<sequence>MTDLATAAWRKSSYSDGGDNNCLEVTHDFPGLVPVRDSKNPTGPALVFRDHAWTAFVHNVRGTGR</sequence>
<organism evidence="3 4">
    <name type="scientific">Streptomyces halstedii</name>
    <dbReference type="NCBI Taxonomy" id="1944"/>
    <lineage>
        <taxon>Bacteria</taxon>
        <taxon>Bacillati</taxon>
        <taxon>Actinomycetota</taxon>
        <taxon>Actinomycetes</taxon>
        <taxon>Kitasatosporales</taxon>
        <taxon>Streptomycetaceae</taxon>
        <taxon>Streptomyces</taxon>
    </lineage>
</organism>
<name>A0A6N9U5Z1_STRHA</name>
<protein>
    <submittedName>
        <fullName evidence="3">DUF397 domain-containing protein</fullName>
    </submittedName>
</protein>
<evidence type="ECO:0000256" key="1">
    <source>
        <dbReference type="SAM" id="MobiDB-lite"/>
    </source>
</evidence>
<feature type="region of interest" description="Disordered" evidence="1">
    <location>
        <begin position="1"/>
        <end position="20"/>
    </location>
</feature>
<reference evidence="3 4" key="1">
    <citation type="submission" date="2020-01" db="EMBL/GenBank/DDBJ databases">
        <title>Insect and environment-associated Actinomycetes.</title>
        <authorList>
            <person name="Currrie C."/>
            <person name="Chevrette M."/>
            <person name="Carlson C."/>
            <person name="Stubbendieck R."/>
            <person name="Wendt-Pienkowski E."/>
        </authorList>
    </citation>
    <scope>NUCLEOTIDE SEQUENCE [LARGE SCALE GENOMIC DNA]</scope>
    <source>
        <strain evidence="3 4">SID11342</strain>
    </source>
</reference>
<dbReference type="RefSeq" id="WP_164348552.1">
    <property type="nucleotide sequence ID" value="NZ_JAAGLQ010000597.1"/>
</dbReference>
<dbReference type="InterPro" id="IPR007278">
    <property type="entry name" value="DUF397"/>
</dbReference>
<evidence type="ECO:0000313" key="3">
    <source>
        <dbReference type="EMBL" id="NEA19244.1"/>
    </source>
</evidence>
<comment type="caution">
    <text evidence="3">The sequence shown here is derived from an EMBL/GenBank/DDBJ whole genome shotgun (WGS) entry which is preliminary data.</text>
</comment>
<accession>A0A6N9U5Z1</accession>
<proteinExistence type="predicted"/>
<dbReference type="AlphaFoldDB" id="A0A6N9U5Z1"/>
<dbReference type="Pfam" id="PF04149">
    <property type="entry name" value="DUF397"/>
    <property type="match status" value="1"/>
</dbReference>